<keyword evidence="1" id="KW-0808">Transferase</keyword>
<evidence type="ECO:0000313" key="3">
    <source>
        <dbReference type="EMBL" id="MBP1045416.1"/>
    </source>
</evidence>
<dbReference type="PANTHER" id="PTHR43510:SF1">
    <property type="entry name" value="AMINOTRANSFERASE FUNCTION, HYPOTHETICAL (EUROFUNG)"/>
    <property type="match status" value="1"/>
</dbReference>
<comment type="similarity">
    <text evidence="1">Belongs to the class-I pyridoxal-phosphate-dependent aminotransferase family.</text>
</comment>
<evidence type="ECO:0000313" key="4">
    <source>
        <dbReference type="Proteomes" id="UP000673375"/>
    </source>
</evidence>
<dbReference type="GO" id="GO:0008483">
    <property type="term" value="F:transaminase activity"/>
    <property type="evidence" value="ECO:0007669"/>
    <property type="project" value="UniProtKB-KW"/>
</dbReference>
<dbReference type="SUPFAM" id="SSF53383">
    <property type="entry name" value="PLP-dependent transferases"/>
    <property type="match status" value="1"/>
</dbReference>
<dbReference type="InterPro" id="IPR015422">
    <property type="entry name" value="PyrdxlP-dep_Trfase_small"/>
</dbReference>
<dbReference type="InterPro" id="IPR015421">
    <property type="entry name" value="PyrdxlP-dep_Trfase_major"/>
</dbReference>
<dbReference type="RefSeq" id="WP_209556178.1">
    <property type="nucleotide sequence ID" value="NZ_JAEDXU010000001.1"/>
</dbReference>
<organism evidence="3 4">
    <name type="scientific">Enterococcus larvae</name>
    <dbReference type="NCBI Taxonomy" id="2794352"/>
    <lineage>
        <taxon>Bacteria</taxon>
        <taxon>Bacillati</taxon>
        <taxon>Bacillota</taxon>
        <taxon>Bacilli</taxon>
        <taxon>Lactobacillales</taxon>
        <taxon>Enterococcaceae</taxon>
        <taxon>Enterococcus</taxon>
    </lineage>
</organism>
<comment type="caution">
    <text evidence="3">The sequence shown here is derived from an EMBL/GenBank/DDBJ whole genome shotgun (WGS) entry which is preliminary data.</text>
</comment>
<dbReference type="EMBL" id="JAEDXU010000001">
    <property type="protein sequence ID" value="MBP1045416.1"/>
    <property type="molecule type" value="Genomic_DNA"/>
</dbReference>
<keyword evidence="1 3" id="KW-0032">Aminotransferase</keyword>
<dbReference type="InterPro" id="IPR015424">
    <property type="entry name" value="PyrdxlP-dep_Trfase"/>
</dbReference>
<dbReference type="EC" id="2.6.1.-" evidence="1"/>
<dbReference type="CDD" id="cd00609">
    <property type="entry name" value="AAT_like"/>
    <property type="match status" value="1"/>
</dbReference>
<dbReference type="Gene3D" id="3.40.640.10">
    <property type="entry name" value="Type I PLP-dependent aspartate aminotransferase-like (Major domain)"/>
    <property type="match status" value="1"/>
</dbReference>
<dbReference type="Gene3D" id="3.90.1150.10">
    <property type="entry name" value="Aspartate Aminotransferase, domain 1"/>
    <property type="match status" value="1"/>
</dbReference>
<dbReference type="InterPro" id="IPR004839">
    <property type="entry name" value="Aminotransferase_I/II_large"/>
</dbReference>
<keyword evidence="4" id="KW-1185">Reference proteome</keyword>
<accession>A0ABS4CGY1</accession>
<comment type="cofactor">
    <cofactor evidence="1">
        <name>pyridoxal 5'-phosphate</name>
        <dbReference type="ChEBI" id="CHEBI:597326"/>
    </cofactor>
</comment>
<dbReference type="NCBIfam" id="NF005593">
    <property type="entry name" value="PRK07324.1"/>
    <property type="match status" value="1"/>
</dbReference>
<evidence type="ECO:0000259" key="2">
    <source>
        <dbReference type="Pfam" id="PF00155"/>
    </source>
</evidence>
<protein>
    <recommendedName>
        <fullName evidence="1">Aminotransferase</fullName>
        <ecNumber evidence="1">2.6.1.-</ecNumber>
    </recommendedName>
</protein>
<dbReference type="Pfam" id="PF00155">
    <property type="entry name" value="Aminotran_1_2"/>
    <property type="match status" value="1"/>
</dbReference>
<reference evidence="3 4" key="1">
    <citation type="submission" date="2020-12" db="EMBL/GenBank/DDBJ databases">
        <title>Vagococcus allomyrinae sp. nov. and Enterococcus lavae sp. nov., isolated from the larvae of Allomyrina dichotoma.</title>
        <authorList>
            <person name="Lee S.D."/>
        </authorList>
    </citation>
    <scope>NUCLEOTIDE SEQUENCE [LARGE SCALE GENOMIC DNA]</scope>
    <source>
        <strain evidence="3 4">BWM-S5</strain>
    </source>
</reference>
<dbReference type="InterPro" id="IPR004838">
    <property type="entry name" value="NHTrfase_class1_PyrdxlP-BS"/>
</dbReference>
<evidence type="ECO:0000256" key="1">
    <source>
        <dbReference type="RuleBase" id="RU000481"/>
    </source>
</evidence>
<feature type="domain" description="Aminotransferase class I/classII large" evidence="2">
    <location>
        <begin position="52"/>
        <end position="362"/>
    </location>
</feature>
<dbReference type="Proteomes" id="UP000673375">
    <property type="component" value="Unassembled WGS sequence"/>
</dbReference>
<name>A0ABS4CGY1_9ENTE</name>
<dbReference type="PROSITE" id="PS00105">
    <property type="entry name" value="AA_TRANSFER_CLASS_1"/>
    <property type="match status" value="1"/>
</dbReference>
<proteinExistence type="inferred from homology"/>
<sequence>MQIANFGVEEWLNTWEKKAKYDISQSSIEALTLEELIGLDGTSVRDYFEGLGKRALDYGWIEGSNEFKELVASLYQTVQSENILQTNGATGANLLALFALIEPGDHVVSMLPTYQQLYDIPKSLGASVDFVELREEDQWQLDLDVLKAKIQPNTKMICLNSANNPTGTLLDKATMSAIVDMAQVVGAYIVVDEVYAPLTDEGEFVSIADLYEKGIATNSLSKTYSIPGIRIGWTASSSEVAELFRKYRDYTMICGGVVADELAIHALKNKDKILKRNKKIVADNLAILKEWVEQEPRVSLVSPHYVSTSFIKLDIPQDDHSFCIELLEETGVLLVPGTAFDLPQHARLGYCCREENLRKGLELLSEYLRRFD</sequence>
<gene>
    <name evidence="3" type="ORF">I6N96_03940</name>
</gene>
<dbReference type="PANTHER" id="PTHR43510">
    <property type="entry name" value="AMINOTRANSFERASE FUNCTION, HYPOTHETICAL (EUROFUNG)"/>
    <property type="match status" value="1"/>
</dbReference>